<evidence type="ECO:0000313" key="1">
    <source>
        <dbReference type="EMBL" id="EGF25113.1"/>
    </source>
</evidence>
<proteinExistence type="predicted"/>
<comment type="caution">
    <text evidence="1">The sequence shown here is derived from an EMBL/GenBank/DDBJ whole genome shotgun (WGS) entry which is preliminary data.</text>
</comment>
<dbReference type="Proteomes" id="UP000006222">
    <property type="component" value="Unassembled WGS sequence"/>
</dbReference>
<dbReference type="AlphaFoldDB" id="F2AYZ1"/>
<protein>
    <submittedName>
        <fullName evidence="1">Uncharacterized protein</fullName>
    </submittedName>
</protein>
<reference evidence="1 2" key="1">
    <citation type="journal article" date="2013" name="Mar. Genomics">
        <title>Expression of sulfatases in Rhodopirellula baltica and the diversity of sulfatases in the genus Rhodopirellula.</title>
        <authorList>
            <person name="Wegner C.E."/>
            <person name="Richter-Heitmann T."/>
            <person name="Klindworth A."/>
            <person name="Klockow C."/>
            <person name="Richter M."/>
            <person name="Achstetter T."/>
            <person name="Glockner F.O."/>
            <person name="Harder J."/>
        </authorList>
    </citation>
    <scope>NUCLEOTIDE SEQUENCE [LARGE SCALE GENOMIC DNA]</scope>
    <source>
        <strain evidence="1 2">WH47</strain>
    </source>
</reference>
<dbReference type="EMBL" id="AFAR01000249">
    <property type="protein sequence ID" value="EGF25113.1"/>
    <property type="molecule type" value="Genomic_DNA"/>
</dbReference>
<dbReference type="PATRIC" id="fig|991778.3.peg.5239"/>
<organism evidence="1 2">
    <name type="scientific">Rhodopirellula baltica WH47</name>
    <dbReference type="NCBI Taxonomy" id="991778"/>
    <lineage>
        <taxon>Bacteria</taxon>
        <taxon>Pseudomonadati</taxon>
        <taxon>Planctomycetota</taxon>
        <taxon>Planctomycetia</taxon>
        <taxon>Pirellulales</taxon>
        <taxon>Pirellulaceae</taxon>
        <taxon>Rhodopirellula</taxon>
    </lineage>
</organism>
<sequence length="45" mass="5021">MRRTWKRRPLLRSGGIRTGSAKKCVHHANFADTPANDLPAFADAE</sequence>
<name>F2AYZ1_RHOBT</name>
<evidence type="ECO:0000313" key="2">
    <source>
        <dbReference type="Proteomes" id="UP000006222"/>
    </source>
</evidence>
<accession>F2AYZ1</accession>
<gene>
    <name evidence="1" type="ORF">RBWH47_04668</name>
</gene>